<gene>
    <name evidence="2" type="ORF">GCM10014715_72210</name>
</gene>
<feature type="compositionally biased region" description="Basic and acidic residues" evidence="1">
    <location>
        <begin position="62"/>
        <end position="77"/>
    </location>
</feature>
<evidence type="ECO:0000313" key="3">
    <source>
        <dbReference type="Proteomes" id="UP000641386"/>
    </source>
</evidence>
<organism evidence="2 3">
    <name type="scientific">Streptomyces spiralis</name>
    <dbReference type="NCBI Taxonomy" id="66376"/>
    <lineage>
        <taxon>Bacteria</taxon>
        <taxon>Bacillati</taxon>
        <taxon>Actinomycetota</taxon>
        <taxon>Actinomycetes</taxon>
        <taxon>Kitasatosporales</taxon>
        <taxon>Streptomycetaceae</taxon>
        <taxon>Streptomyces</taxon>
    </lineage>
</organism>
<reference evidence="2" key="1">
    <citation type="journal article" date="2014" name="Int. J. Syst. Evol. Microbiol.">
        <title>Complete genome sequence of Corynebacterium casei LMG S-19264T (=DSM 44701T), isolated from a smear-ripened cheese.</title>
        <authorList>
            <consortium name="US DOE Joint Genome Institute (JGI-PGF)"/>
            <person name="Walter F."/>
            <person name="Albersmeier A."/>
            <person name="Kalinowski J."/>
            <person name="Ruckert C."/>
        </authorList>
    </citation>
    <scope>NUCLEOTIDE SEQUENCE</scope>
    <source>
        <strain evidence="2">JCM 3302</strain>
    </source>
</reference>
<dbReference type="Proteomes" id="UP000641386">
    <property type="component" value="Unassembled WGS sequence"/>
</dbReference>
<evidence type="ECO:0000313" key="2">
    <source>
        <dbReference type="EMBL" id="GHF05685.1"/>
    </source>
</evidence>
<comment type="caution">
    <text evidence="2">The sequence shown here is derived from an EMBL/GenBank/DDBJ whole genome shotgun (WGS) entry which is preliminary data.</text>
</comment>
<dbReference type="AlphaFoldDB" id="A0A919AG19"/>
<protein>
    <submittedName>
        <fullName evidence="2">Uncharacterized protein</fullName>
    </submittedName>
</protein>
<reference evidence="2" key="2">
    <citation type="submission" date="2020-09" db="EMBL/GenBank/DDBJ databases">
        <authorList>
            <person name="Sun Q."/>
            <person name="Ohkuma M."/>
        </authorList>
    </citation>
    <scope>NUCLEOTIDE SEQUENCE</scope>
    <source>
        <strain evidence="2">JCM 3302</strain>
    </source>
</reference>
<evidence type="ECO:0000256" key="1">
    <source>
        <dbReference type="SAM" id="MobiDB-lite"/>
    </source>
</evidence>
<feature type="region of interest" description="Disordered" evidence="1">
    <location>
        <begin position="62"/>
        <end position="122"/>
    </location>
</feature>
<dbReference type="EMBL" id="BNBC01000049">
    <property type="protein sequence ID" value="GHF05685.1"/>
    <property type="molecule type" value="Genomic_DNA"/>
</dbReference>
<feature type="region of interest" description="Disordered" evidence="1">
    <location>
        <begin position="1"/>
        <end position="39"/>
    </location>
</feature>
<name>A0A919AG19_9ACTN</name>
<proteinExistence type="predicted"/>
<feature type="compositionally biased region" description="Low complexity" evidence="1">
    <location>
        <begin position="1"/>
        <end position="11"/>
    </location>
</feature>
<accession>A0A919AG19</accession>
<sequence length="144" mass="15519">MLPIAAQAGTGATPGGGRYEELGESGTETHVGRRADAPQLWAGRVRTTDVSGGRLIDLDFEKRGRRVESRPDARRQTPDAGRQASGVQAVGRRLGGGAAQSGLQHQHCALDTRRRSTQRSLVRSRTSGMWSSLCVIDRNVNETL</sequence>
<keyword evidence="3" id="KW-1185">Reference proteome</keyword>